<protein>
    <submittedName>
        <fullName evidence="1">Uncharacterized protein</fullName>
    </submittedName>
</protein>
<dbReference type="RefSeq" id="WP_155454705.1">
    <property type="nucleotide sequence ID" value="NZ_WNKX01000009.1"/>
</dbReference>
<gene>
    <name evidence="1" type="ORF">GM658_14210</name>
</gene>
<accession>A0A6L6QJD4</accession>
<dbReference type="AlphaFoldDB" id="A0A6L6QJD4"/>
<organism evidence="1 2">
    <name type="scientific">Massilia eburnea</name>
    <dbReference type="NCBI Taxonomy" id="1776165"/>
    <lineage>
        <taxon>Bacteria</taxon>
        <taxon>Pseudomonadati</taxon>
        <taxon>Pseudomonadota</taxon>
        <taxon>Betaproteobacteria</taxon>
        <taxon>Burkholderiales</taxon>
        <taxon>Oxalobacteraceae</taxon>
        <taxon>Telluria group</taxon>
        <taxon>Massilia</taxon>
    </lineage>
</organism>
<comment type="caution">
    <text evidence="1">The sequence shown here is derived from an EMBL/GenBank/DDBJ whole genome shotgun (WGS) entry which is preliminary data.</text>
</comment>
<proteinExistence type="predicted"/>
<evidence type="ECO:0000313" key="2">
    <source>
        <dbReference type="Proteomes" id="UP000472320"/>
    </source>
</evidence>
<keyword evidence="2" id="KW-1185">Reference proteome</keyword>
<name>A0A6L6QJD4_9BURK</name>
<reference evidence="1 2" key="1">
    <citation type="submission" date="2019-11" db="EMBL/GenBank/DDBJ databases">
        <title>Type strains purchased from KCTC, JCM and DSMZ.</title>
        <authorList>
            <person name="Lu H."/>
        </authorList>
    </citation>
    <scope>NUCLEOTIDE SEQUENCE [LARGE SCALE GENOMIC DNA]</scope>
    <source>
        <strain evidence="1 2">JCM 31587</strain>
    </source>
</reference>
<dbReference type="EMBL" id="WNKX01000009">
    <property type="protein sequence ID" value="MTW11756.1"/>
    <property type="molecule type" value="Genomic_DNA"/>
</dbReference>
<sequence>MLEEIPGNNVDIEINKNAVGFLAFAGDDGSEILANRSTGRPSSTGELQP</sequence>
<evidence type="ECO:0000313" key="1">
    <source>
        <dbReference type="EMBL" id="MTW11756.1"/>
    </source>
</evidence>
<dbReference type="Proteomes" id="UP000472320">
    <property type="component" value="Unassembled WGS sequence"/>
</dbReference>